<keyword evidence="7" id="KW-0472">Membrane</keyword>
<keyword evidence="7" id="KW-1133">Transmembrane helix</keyword>
<sequence length="273" mass="29416">MKRRLIQLSAALLYNLNLKGFAQASIYKGKLKGTCVPGLNCYSCPGAIGSCPLGTLQNSLAAMDRKLPFYILGVLLLFGAVLGRIVCGFLCPFGFIQELIYKIPGPKLEKSKLTSALSRVKYLILLVFVLLLPVVYKLALGFPVPAFCKYICPAGTLEGGFPLVLMDKSLGSLAGALFAWKAGVLVVIILSAVFICRSFCRFICPLGAVYSLFAPVALLGVAVDDNACTNCGRCVKACKMDIKKVGDMECVQCGECIQECSLGAIRWKNPFSR</sequence>
<keyword evidence="4" id="KW-0249">Electron transport</keyword>
<feature type="transmembrane region" description="Helical" evidence="7">
    <location>
        <begin position="116"/>
        <end position="136"/>
    </location>
</feature>
<dbReference type="GO" id="GO:0005886">
    <property type="term" value="C:plasma membrane"/>
    <property type="evidence" value="ECO:0007669"/>
    <property type="project" value="TreeGrafter"/>
</dbReference>
<evidence type="ECO:0000256" key="2">
    <source>
        <dbReference type="ARBA" id="ARBA00022485"/>
    </source>
</evidence>
<feature type="transmembrane region" description="Helical" evidence="7">
    <location>
        <begin position="202"/>
        <end position="223"/>
    </location>
</feature>
<feature type="transmembrane region" description="Helical" evidence="7">
    <location>
        <begin position="69"/>
        <end position="95"/>
    </location>
</feature>
<feature type="transmembrane region" description="Helical" evidence="7">
    <location>
        <begin position="173"/>
        <end position="195"/>
    </location>
</feature>
<dbReference type="InterPro" id="IPR051684">
    <property type="entry name" value="Electron_Trans/Redox"/>
</dbReference>
<dbReference type="Proteomes" id="UP000429958">
    <property type="component" value="Unassembled WGS sequence"/>
</dbReference>
<dbReference type="InterPro" id="IPR017896">
    <property type="entry name" value="4Fe4S_Fe-S-bd"/>
</dbReference>
<dbReference type="SUPFAM" id="SSF54862">
    <property type="entry name" value="4Fe-4S ferredoxins"/>
    <property type="match status" value="1"/>
</dbReference>
<evidence type="ECO:0000313" key="10">
    <source>
        <dbReference type="Proteomes" id="UP000429958"/>
    </source>
</evidence>
<dbReference type="PANTHER" id="PTHR30176:SF3">
    <property type="entry name" value="FERREDOXIN-TYPE PROTEIN NAPH"/>
    <property type="match status" value="1"/>
</dbReference>
<protein>
    <submittedName>
        <fullName evidence="9">4Fe-4S binding protein</fullName>
    </submittedName>
</protein>
<name>A0A7X2TD65_9CLOT</name>
<feature type="domain" description="4Fe-4S ferredoxin-type" evidence="8">
    <location>
        <begin position="249"/>
        <end position="270"/>
    </location>
</feature>
<proteinExistence type="predicted"/>
<organism evidence="9 10">
    <name type="scientific">Clostridium porci</name>
    <dbReference type="NCBI Taxonomy" id="2605778"/>
    <lineage>
        <taxon>Bacteria</taxon>
        <taxon>Bacillati</taxon>
        <taxon>Bacillota</taxon>
        <taxon>Clostridia</taxon>
        <taxon>Eubacteriales</taxon>
        <taxon>Clostridiaceae</taxon>
        <taxon>Clostridium</taxon>
    </lineage>
</organism>
<evidence type="ECO:0000256" key="5">
    <source>
        <dbReference type="ARBA" id="ARBA00023004"/>
    </source>
</evidence>
<keyword evidence="3" id="KW-0479">Metal-binding</keyword>
<dbReference type="PROSITE" id="PS51379">
    <property type="entry name" value="4FE4S_FER_2"/>
    <property type="match status" value="2"/>
</dbReference>
<comment type="caution">
    <text evidence="9">The sequence shown here is derived from an EMBL/GenBank/DDBJ whole genome shotgun (WGS) entry which is preliminary data.</text>
</comment>
<evidence type="ECO:0000256" key="6">
    <source>
        <dbReference type="ARBA" id="ARBA00023014"/>
    </source>
</evidence>
<evidence type="ECO:0000256" key="7">
    <source>
        <dbReference type="SAM" id="Phobius"/>
    </source>
</evidence>
<keyword evidence="2" id="KW-0004">4Fe-4S</keyword>
<dbReference type="Pfam" id="PF12801">
    <property type="entry name" value="Fer4_5"/>
    <property type="match status" value="3"/>
</dbReference>
<keyword evidence="7" id="KW-0812">Transmembrane</keyword>
<dbReference type="GO" id="GO:0046872">
    <property type="term" value="F:metal ion binding"/>
    <property type="evidence" value="ECO:0007669"/>
    <property type="project" value="UniProtKB-KW"/>
</dbReference>
<dbReference type="Gene3D" id="3.30.70.20">
    <property type="match status" value="1"/>
</dbReference>
<dbReference type="GO" id="GO:0051539">
    <property type="term" value="F:4 iron, 4 sulfur cluster binding"/>
    <property type="evidence" value="ECO:0007669"/>
    <property type="project" value="UniProtKB-KW"/>
</dbReference>
<accession>A0A7X2TD65</accession>
<evidence type="ECO:0000256" key="1">
    <source>
        <dbReference type="ARBA" id="ARBA00022448"/>
    </source>
</evidence>
<keyword evidence="10" id="KW-1185">Reference proteome</keyword>
<reference evidence="9 10" key="1">
    <citation type="submission" date="2019-08" db="EMBL/GenBank/DDBJ databases">
        <title>In-depth cultivation of the pig gut microbiome towards novel bacterial diversity and tailored functional studies.</title>
        <authorList>
            <person name="Wylensek D."/>
            <person name="Hitch T.C.A."/>
            <person name="Clavel T."/>
        </authorList>
    </citation>
    <scope>NUCLEOTIDE SEQUENCE [LARGE SCALE GENOMIC DNA]</scope>
    <source>
        <strain evidence="9 10">WCA-389-WT-23D1</strain>
    </source>
</reference>
<evidence type="ECO:0000256" key="3">
    <source>
        <dbReference type="ARBA" id="ARBA00022723"/>
    </source>
</evidence>
<keyword evidence="6" id="KW-0411">Iron-sulfur</keyword>
<gene>
    <name evidence="9" type="ORF">FYJ39_09740</name>
</gene>
<dbReference type="RefSeq" id="WP_154472284.1">
    <property type="nucleotide sequence ID" value="NZ_VUMD01000007.1"/>
</dbReference>
<dbReference type="EMBL" id="VUMD01000007">
    <property type="protein sequence ID" value="MSS36848.1"/>
    <property type="molecule type" value="Genomic_DNA"/>
</dbReference>
<feature type="domain" description="4Fe-4S ferredoxin-type" evidence="8">
    <location>
        <begin position="219"/>
        <end position="248"/>
    </location>
</feature>
<evidence type="ECO:0000313" key="9">
    <source>
        <dbReference type="EMBL" id="MSS36848.1"/>
    </source>
</evidence>
<evidence type="ECO:0000256" key="4">
    <source>
        <dbReference type="ARBA" id="ARBA00022982"/>
    </source>
</evidence>
<evidence type="ECO:0000259" key="8">
    <source>
        <dbReference type="PROSITE" id="PS51379"/>
    </source>
</evidence>
<dbReference type="PANTHER" id="PTHR30176">
    <property type="entry name" value="FERREDOXIN-TYPE PROTEIN NAPH"/>
    <property type="match status" value="1"/>
</dbReference>
<keyword evidence="1" id="KW-0813">Transport</keyword>
<dbReference type="AlphaFoldDB" id="A0A7X2TD65"/>
<keyword evidence="5" id="KW-0408">Iron</keyword>